<evidence type="ECO:0000256" key="1">
    <source>
        <dbReference type="ARBA" id="ARBA00022723"/>
    </source>
</evidence>
<feature type="compositionally biased region" description="Basic and acidic residues" evidence="6">
    <location>
        <begin position="44"/>
        <end position="55"/>
    </location>
</feature>
<feature type="region of interest" description="Disordered" evidence="6">
    <location>
        <begin position="744"/>
        <end position="808"/>
    </location>
</feature>
<evidence type="ECO:0000256" key="6">
    <source>
        <dbReference type="SAM" id="MobiDB-lite"/>
    </source>
</evidence>
<feature type="domain" description="PHD-type" evidence="7">
    <location>
        <begin position="1036"/>
        <end position="1085"/>
    </location>
</feature>
<dbReference type="GO" id="GO:0008270">
    <property type="term" value="F:zinc ion binding"/>
    <property type="evidence" value="ECO:0007669"/>
    <property type="project" value="UniProtKB-KW"/>
</dbReference>
<gene>
    <name evidence="9" type="primary">LOC112293106</name>
    <name evidence="8" type="ORF">PHYPA_021056</name>
</gene>
<feature type="compositionally biased region" description="Polar residues" evidence="6">
    <location>
        <begin position="321"/>
        <end position="331"/>
    </location>
</feature>
<sequence>MDLVNPSKSRGGLNIFQYGVGELRIGELGDQDEEVDIDDDDTDTGSHAELSHKNDTSLAGVSVGESEAKSMAVGIPTVRDGLDVVSSSSSRERRELETARSSAVRRSIAIGASLPQPIVGVDSSPKSPNELSPKASEKRTSKRPNAREFRRQLSAKISTVRIQSSVAPLDSVGKSVDKTDERGKLSRDKDEQTNLKRKELESKSSTLPHAKRVKLHDDPSDLSAMPSKKNEAEEAHSSYVSSTLSKEVSQSKRKARLTNEREDKEKAMKSNSKGTEKRYRKVISEIEAEKEISEQNDPQGIESFKRDGKGEESPGVKLTEDSSSNKGTRANNLVEVRPAPSEENTLENQLPPPAGENEPVSFRSAFPMHAKKKANAQTSGCSKSHKRSGRAAHSTDENILNAWVACTKCRKRRKSTQDSKHANSLAPQQHDQFQKVEEVSADDKNTLPEREVPTEKAESFNQTIQIAQRNMVWVKLQVDGKNCRWPGLIVSEVPPAIQKKLGESVDTVVKTVRLFHPRKDLDEYQVVRRSSMQPFHIIPNYKDGNSDPDFQAAVAEADAYFTQPSILKDEFSQHDIVDDDGSKLDVSDADVGCLGKDVPHNQIESNEPNLQVVEMSRDNPHCCQLNSDKMSLETLEYGGFIEVPTEQERNDHYPEAGNMYCISDPQCSHFDDEKGRAVLEDQEVIQLPSARIDSPDVVHGIVPRNNSGSPQFSQIEGDEERIKLHDVEVIEAPINQEIDGAFSEAVNESGSSSKRDDPQCSPPQADAENPTLEIKEVELGKGEGRNLLKQTDKKNESSSNTETEVGRTGILLTDARTPDDVEMSERAKTSEASGLEEAYGYLVLELEISSTRRLSAYDDSTQVLYFQDGSAVNIDAESLGKAFNKKSVGLTLHECIHEVGRMAIRRRFPKGARSSNGLKYDALDRNDDFAKRLRDTWVREYQDEPMPTYLKTRFVAGCVLEERGEPVNWASELTRTIRSELKEINMKTRKSLSPSVLRTIFHLLENQVDQAPVAAASVPIFKAAKEEKQAYLTAYDGCCQKCKCGGELFCCDNRDCRKTYHLKCLKPSLEEVPSTSFICPSCSEEVSGPCDNSIITRSVVEDDILLHVDDVSRQRPLGVGESTTSDKICASSGVNSRMNLEENMPVKGQTGKKHTSDEEVAMVPAVYTKDQQSIDNEIKRQQLRSDEEQGVVSGSSSPVILQESIPSQPSNLASHSTLPIISTQVDQALPSDRDQRHETNDSSLLLSTEVLEPTHRLLERDNASDQNAGSEVNRDSRGNISQSVAPNIPVNSGMGIIAPMEKSGAAEGSRQKVAIRDYHERLMKHLSTICSILELPGSVSERVDALFKHVLQSQKNLRKPRPPHEFIAIELAVVWLAADQLNYAIDKSRSITKVEEEFCVSYENRPQLEGPVYNKVRDICASFKQQPAPAVFTSVTSEPGLELEIIPARTAVNHPFETETPPPSDVFVQSTEGAEPTTTVPDRPLSVAQEEAQCVETDVPLSDVLSSASPLVPVTPPADNSPAVEESQVAHQGSDSHAAHVVGEFRVDEANEEVVLVEADPRFVSEELSDALIDHNRLTVSEPVGTGLLSAPMVEQGLSWVHVDPPSNATVTDEQDAMLDDVTPAGVSSSTIEVFEAVGSGCLGNSQSHTDSLQNGHADVISKTLGAHAVGVTASPLSQSHVQLPSSLSTQPQVVSTEHVHRTRLNAQATADTRARLRKQSSADVVFVTRAQTVEMGLIMSRLKGLEKRIDDERRRLSGGTIANTAQLIAANNELHKVDRRSWTRGEQELKSLEARQRADRDKLKDLYKQLEDLTVNGVCSDEIELEIKRLRDFYSQFPSSPVQLRSSLDRPPAERSVPYILSGTPVTEGLSTRLVQVDGRSDAGELLISGNPADNQRRHVALFSSSATTIPTSIPQNRGRLMQAVTGEAASSSPRPAPATISTAAVHPSSVQLRGHPQRSNTPVHFGPTPNLQRRATLVSRSLTTPATVPIVPLGIGTMARPSTPASAAPMTGNATGQVYQDVLTKEKEKLNKELEKTKNAYELESQRIKAEYDKEAELLHKKYETLLVEQHRAFTKRQQQVQQNIIKVEWNRQLAETLKLREELSARAAVFAGLSLQTFVQPIANQQSPSQVSGRQPSGGAVVPPVRVNISRGTTNTGNSGILSGISSMPMQFPGTSSTRMSSVPLHQTPRHGLPPTAQNEQPQSTIAEAMTVLAAASANIGNNVAVVSRDHQENISLPSPNINTNADELPPPPTSGSPLQVVAPTVSPAFQDPILSIIRNSAAPVNLVAAENSSSALGNFTTPVTSTTRTESYTPMNPSVIGLQHQVPSSQAAPDLPQAHRGAATEDSFGPVSNQTTGHIHHGTQERVAASVAVTETPHSLIYLSDSDDE</sequence>
<feature type="compositionally biased region" description="Basic and acidic residues" evidence="6">
    <location>
        <begin position="303"/>
        <end position="320"/>
    </location>
</feature>
<accession>A0A2K1J8U6</accession>
<feature type="compositionally biased region" description="Basic and acidic residues" evidence="6">
    <location>
        <begin position="1252"/>
        <end position="1263"/>
    </location>
</feature>
<dbReference type="CDD" id="cd05162">
    <property type="entry name" value="PWWP"/>
    <property type="match status" value="1"/>
</dbReference>
<dbReference type="EMBL" id="ABEU02000016">
    <property type="protein sequence ID" value="PNR37946.1"/>
    <property type="molecule type" value="Genomic_DNA"/>
</dbReference>
<feature type="compositionally biased region" description="Basic and acidic residues" evidence="6">
    <location>
        <begin position="135"/>
        <end position="151"/>
    </location>
</feature>
<feature type="compositionally biased region" description="Acidic residues" evidence="6">
    <location>
        <begin position="29"/>
        <end position="43"/>
    </location>
</feature>
<feature type="coiled-coil region" evidence="5">
    <location>
        <begin position="2022"/>
        <end position="2053"/>
    </location>
</feature>
<evidence type="ECO:0000256" key="4">
    <source>
        <dbReference type="PROSITE-ProRule" id="PRU00146"/>
    </source>
</evidence>
<feature type="compositionally biased region" description="Basic and acidic residues" evidence="6">
    <location>
        <begin position="432"/>
        <end position="458"/>
    </location>
</feature>
<dbReference type="EnsemblPlants" id="Pp3c16_16220V3.2">
    <property type="protein sequence ID" value="Pp3c16_16220V3.2"/>
    <property type="gene ID" value="Pp3c16_16220"/>
</dbReference>
<feature type="compositionally biased region" description="Basic and acidic residues" evidence="6">
    <location>
        <begin position="1231"/>
        <end position="1240"/>
    </location>
</feature>
<evidence type="ECO:0000313" key="8">
    <source>
        <dbReference type="EMBL" id="PNR37946.1"/>
    </source>
</evidence>
<evidence type="ECO:0000256" key="2">
    <source>
        <dbReference type="ARBA" id="ARBA00022771"/>
    </source>
</evidence>
<feature type="compositionally biased region" description="Polar residues" evidence="6">
    <location>
        <begin position="155"/>
        <end position="166"/>
    </location>
</feature>
<feature type="region of interest" description="Disordered" evidence="6">
    <location>
        <begin position="2333"/>
        <end position="2370"/>
    </location>
</feature>
<evidence type="ECO:0000259" key="7">
    <source>
        <dbReference type="PROSITE" id="PS50016"/>
    </source>
</evidence>
<dbReference type="SUPFAM" id="SSF57903">
    <property type="entry name" value="FYVE/PHD zinc finger"/>
    <property type="match status" value="1"/>
</dbReference>
<feature type="region of interest" description="Disordered" evidence="6">
    <location>
        <begin position="2177"/>
        <end position="2202"/>
    </location>
</feature>
<dbReference type="InterPro" id="IPR013083">
    <property type="entry name" value="Znf_RING/FYVE/PHD"/>
</dbReference>
<reference evidence="9" key="3">
    <citation type="submission" date="2020-12" db="UniProtKB">
        <authorList>
            <consortium name="EnsemblPlants"/>
        </authorList>
    </citation>
    <scope>IDENTIFICATION</scope>
</reference>
<organism evidence="8">
    <name type="scientific">Physcomitrium patens</name>
    <name type="common">Spreading-leaved earth moss</name>
    <name type="synonym">Physcomitrella patens</name>
    <dbReference type="NCBI Taxonomy" id="3218"/>
    <lineage>
        <taxon>Eukaryota</taxon>
        <taxon>Viridiplantae</taxon>
        <taxon>Streptophyta</taxon>
        <taxon>Embryophyta</taxon>
        <taxon>Bryophyta</taxon>
        <taxon>Bryophytina</taxon>
        <taxon>Bryopsida</taxon>
        <taxon>Funariidae</taxon>
        <taxon>Funariales</taxon>
        <taxon>Funariaceae</taxon>
        <taxon>Physcomitrium</taxon>
    </lineage>
</organism>
<keyword evidence="5" id="KW-0175">Coiled coil</keyword>
<dbReference type="PANTHER" id="PTHR24102:SF28">
    <property type="entry name" value="PHD-TYPE DOMAIN-CONTAINING PROTEIN"/>
    <property type="match status" value="1"/>
</dbReference>
<feature type="compositionally biased region" description="Polar residues" evidence="6">
    <location>
        <begin position="2238"/>
        <end position="2249"/>
    </location>
</feature>
<dbReference type="InterPro" id="IPR019787">
    <property type="entry name" value="Znf_PHD-finger"/>
</dbReference>
<dbReference type="Gramene" id="Pp3c16_16220V3.2">
    <property type="protein sequence ID" value="Pp3c16_16220V3.2"/>
    <property type="gene ID" value="Pp3c16_16220"/>
</dbReference>
<feature type="compositionally biased region" description="Basic and acidic residues" evidence="6">
    <location>
        <begin position="175"/>
        <end position="202"/>
    </location>
</feature>
<dbReference type="InterPro" id="IPR019786">
    <property type="entry name" value="Zinc_finger_PHD-type_CS"/>
</dbReference>
<feature type="compositionally biased region" description="Basic and acidic residues" evidence="6">
    <location>
        <begin position="773"/>
        <end position="796"/>
    </location>
</feature>
<dbReference type="EnsemblPlants" id="Pp3c16_16220V3.1">
    <property type="protein sequence ID" value="Pp3c16_16220V3.1"/>
    <property type="gene ID" value="Pp3c16_16220"/>
</dbReference>
<protein>
    <recommendedName>
        <fullName evidence="7">PHD-type domain-containing protein</fullName>
    </recommendedName>
</protein>
<feature type="region of interest" description="Disordered" evidence="6">
    <location>
        <begin position="1948"/>
        <end position="1973"/>
    </location>
</feature>
<dbReference type="PROSITE" id="PS01359">
    <property type="entry name" value="ZF_PHD_1"/>
    <property type="match status" value="1"/>
</dbReference>
<keyword evidence="10" id="KW-1185">Reference proteome</keyword>
<dbReference type="PaxDb" id="3218-PP1S197_100V6.1"/>
<dbReference type="Pfam" id="PF25029">
    <property type="entry name" value="MOM1"/>
    <property type="match status" value="1"/>
</dbReference>
<dbReference type="Gramene" id="Pp3c16_16220V3.1">
    <property type="protein sequence ID" value="Pp3c16_16220V3.1"/>
    <property type="gene ID" value="Pp3c16_16220"/>
</dbReference>
<dbReference type="STRING" id="3218.A0A2K1J8U6"/>
<feature type="region of interest" description="Disordered" evidence="6">
    <location>
        <begin position="1227"/>
        <end position="1287"/>
    </location>
</feature>
<dbReference type="InterPro" id="IPR001965">
    <property type="entry name" value="Znf_PHD"/>
</dbReference>
<feature type="compositionally biased region" description="Polar residues" evidence="6">
    <location>
        <begin position="238"/>
        <end position="248"/>
    </location>
</feature>
<feature type="compositionally biased region" description="Basic and acidic residues" evidence="6">
    <location>
        <begin position="257"/>
        <end position="293"/>
    </location>
</feature>
<feature type="region of interest" description="Disordered" evidence="6">
    <location>
        <begin position="415"/>
        <end position="458"/>
    </location>
</feature>
<dbReference type="PANTHER" id="PTHR24102">
    <property type="entry name" value="PHD FINGER PROTEIN"/>
    <property type="match status" value="1"/>
</dbReference>
<dbReference type="Proteomes" id="UP000006727">
    <property type="component" value="Chromosome 16"/>
</dbReference>
<name>A0A2K1J8U6_PHYPA</name>
<feature type="region of interest" description="Disordered" evidence="6">
    <location>
        <begin position="29"/>
        <end position="394"/>
    </location>
</feature>
<evidence type="ECO:0000256" key="5">
    <source>
        <dbReference type="SAM" id="Coils"/>
    </source>
</evidence>
<dbReference type="Gene3D" id="6.10.250.1310">
    <property type="match status" value="1"/>
</dbReference>
<dbReference type="PROSITE" id="PS50016">
    <property type="entry name" value="ZF_PHD_2"/>
    <property type="match status" value="1"/>
</dbReference>
<dbReference type="InterPro" id="IPR056882">
    <property type="entry name" value="MOM1_dom"/>
</dbReference>
<reference evidence="8 10" key="1">
    <citation type="journal article" date="2008" name="Science">
        <title>The Physcomitrella genome reveals evolutionary insights into the conquest of land by plants.</title>
        <authorList>
            <person name="Rensing S."/>
            <person name="Lang D."/>
            <person name="Zimmer A."/>
            <person name="Terry A."/>
            <person name="Salamov A."/>
            <person name="Shapiro H."/>
            <person name="Nishiyama T."/>
            <person name="Perroud P.-F."/>
            <person name="Lindquist E."/>
            <person name="Kamisugi Y."/>
            <person name="Tanahashi T."/>
            <person name="Sakakibara K."/>
            <person name="Fujita T."/>
            <person name="Oishi K."/>
            <person name="Shin-I T."/>
            <person name="Kuroki Y."/>
            <person name="Toyoda A."/>
            <person name="Suzuki Y."/>
            <person name="Hashimoto A."/>
            <person name="Yamaguchi K."/>
            <person name="Sugano A."/>
            <person name="Kohara Y."/>
            <person name="Fujiyama A."/>
            <person name="Anterola A."/>
            <person name="Aoki S."/>
            <person name="Ashton N."/>
            <person name="Barbazuk W.B."/>
            <person name="Barker E."/>
            <person name="Bennetzen J."/>
            <person name="Bezanilla M."/>
            <person name="Blankenship R."/>
            <person name="Cho S.H."/>
            <person name="Dutcher S."/>
            <person name="Estelle M."/>
            <person name="Fawcett J.A."/>
            <person name="Gundlach H."/>
            <person name="Hanada K."/>
            <person name="Heyl A."/>
            <person name="Hicks K.A."/>
            <person name="Hugh J."/>
            <person name="Lohr M."/>
            <person name="Mayer K."/>
            <person name="Melkozernov A."/>
            <person name="Murata T."/>
            <person name="Nelson D."/>
            <person name="Pils B."/>
            <person name="Prigge M."/>
            <person name="Reiss B."/>
            <person name="Renner T."/>
            <person name="Rombauts S."/>
            <person name="Rushton P."/>
            <person name="Sanderfoot A."/>
            <person name="Schween G."/>
            <person name="Shiu S.-H."/>
            <person name="Stueber K."/>
            <person name="Theodoulou F.L."/>
            <person name="Tu H."/>
            <person name="Van de Peer Y."/>
            <person name="Verrier P.J."/>
            <person name="Waters E."/>
            <person name="Wood A."/>
            <person name="Yang L."/>
            <person name="Cove D."/>
            <person name="Cuming A."/>
            <person name="Hasebe M."/>
            <person name="Lucas S."/>
            <person name="Mishler D.B."/>
            <person name="Reski R."/>
            <person name="Grigoriev I."/>
            <person name="Quatrano R.S."/>
            <person name="Boore J.L."/>
        </authorList>
    </citation>
    <scope>NUCLEOTIDE SEQUENCE [LARGE SCALE GENOMIC DNA]</scope>
    <source>
        <strain evidence="9 10">cv. Gransden 2004</strain>
    </source>
</reference>
<feature type="compositionally biased region" description="Polar residues" evidence="6">
    <location>
        <begin position="2177"/>
        <end position="2188"/>
    </location>
</feature>
<evidence type="ECO:0000313" key="10">
    <source>
        <dbReference type="Proteomes" id="UP000006727"/>
    </source>
</evidence>
<keyword evidence="2 4" id="KW-0863">Zinc-finger</keyword>
<keyword evidence="1" id="KW-0479">Metal-binding</keyword>
<evidence type="ECO:0000313" key="9">
    <source>
        <dbReference type="EnsemblPlants" id="Pp3c16_16220V3.1"/>
    </source>
</evidence>
<dbReference type="SMART" id="SM00249">
    <property type="entry name" value="PHD"/>
    <property type="match status" value="1"/>
</dbReference>
<feature type="region of interest" description="Disordered" evidence="6">
    <location>
        <begin position="2238"/>
        <end position="2259"/>
    </location>
</feature>
<evidence type="ECO:0000256" key="3">
    <source>
        <dbReference type="ARBA" id="ARBA00022833"/>
    </source>
</evidence>
<keyword evidence="3" id="KW-0862">Zinc</keyword>
<dbReference type="InterPro" id="IPR011011">
    <property type="entry name" value="Znf_FYVE_PHD"/>
</dbReference>
<proteinExistence type="predicted"/>
<dbReference type="Gene3D" id="3.30.40.10">
    <property type="entry name" value="Zinc/RING finger domain, C3HC4 (zinc finger)"/>
    <property type="match status" value="1"/>
</dbReference>
<reference evidence="8 10" key="2">
    <citation type="journal article" date="2018" name="Plant J.">
        <title>The Physcomitrella patens chromosome-scale assembly reveals moss genome structure and evolution.</title>
        <authorList>
            <person name="Lang D."/>
            <person name="Ullrich K.K."/>
            <person name="Murat F."/>
            <person name="Fuchs J."/>
            <person name="Jenkins J."/>
            <person name="Haas F.B."/>
            <person name="Piednoel M."/>
            <person name="Gundlach H."/>
            <person name="Van Bel M."/>
            <person name="Meyberg R."/>
            <person name="Vives C."/>
            <person name="Morata J."/>
            <person name="Symeonidi A."/>
            <person name="Hiss M."/>
            <person name="Muchero W."/>
            <person name="Kamisugi Y."/>
            <person name="Saleh O."/>
            <person name="Blanc G."/>
            <person name="Decker E.L."/>
            <person name="van Gessel N."/>
            <person name="Grimwood J."/>
            <person name="Hayes R.D."/>
            <person name="Graham S.W."/>
            <person name="Gunter L.E."/>
            <person name="McDaniel S.F."/>
            <person name="Hoernstein S.N.W."/>
            <person name="Larsson A."/>
            <person name="Li F.W."/>
            <person name="Perroud P.F."/>
            <person name="Phillips J."/>
            <person name="Ranjan P."/>
            <person name="Rokshar D.S."/>
            <person name="Rothfels C.J."/>
            <person name="Schneider L."/>
            <person name="Shu S."/>
            <person name="Stevenson D.W."/>
            <person name="Thummler F."/>
            <person name="Tillich M."/>
            <person name="Villarreal Aguilar J.C."/>
            <person name="Widiez T."/>
            <person name="Wong G.K."/>
            <person name="Wymore A."/>
            <person name="Zhang Y."/>
            <person name="Zimmer A.D."/>
            <person name="Quatrano R.S."/>
            <person name="Mayer K.F.X."/>
            <person name="Goodstein D."/>
            <person name="Casacuberta J.M."/>
            <person name="Vandepoele K."/>
            <person name="Reski R."/>
            <person name="Cuming A.C."/>
            <person name="Tuskan G.A."/>
            <person name="Maumus F."/>
            <person name="Salse J."/>
            <person name="Schmutz J."/>
            <person name="Rensing S.A."/>
        </authorList>
    </citation>
    <scope>NUCLEOTIDE SEQUENCE [LARGE SCALE GENOMIC DNA]</scope>
    <source>
        <strain evidence="9 10">cv. Gransden 2004</strain>
    </source>
</reference>